<dbReference type="AlphaFoldDB" id="A0ABD5WWR4"/>
<evidence type="ECO:0000256" key="1">
    <source>
        <dbReference type="SAM" id="MobiDB-lite"/>
    </source>
</evidence>
<dbReference type="Pfam" id="PF25942">
    <property type="entry name" value="Ig_halo"/>
    <property type="match status" value="2"/>
</dbReference>
<dbReference type="Proteomes" id="UP001596388">
    <property type="component" value="Unassembled WGS sequence"/>
</dbReference>
<dbReference type="InterPro" id="IPR058929">
    <property type="entry name" value="Ig_halo"/>
</dbReference>
<evidence type="ECO:0000259" key="2">
    <source>
        <dbReference type="Pfam" id="PF25942"/>
    </source>
</evidence>
<sequence length="360" mass="38217">MHRRRFLRVGVAGLAGIAGCSSAGDGGSRTVNPALRETPTDTPTPTPTATPEPPAYGAGEADSLERARSVHVRNRFVTPQWISLQIAEGGRTAVERTVRIPPADRVSLDGVIAAPRRYAVTVRTTDRRRGEFEWAPGPGDGDLEIDLGTTITPRDSYPPSTAPKFVVGTTDPGFVAGAPSTTEVVVDTPAEGGRVRVTASDGEGSAGVDLRVPAASRVPIPLSLPRGEVSVAVETRKGTDRHEWVPSEDGALVCLNDSPPRLVCDLLIRDLLLENDTDDDAGVDVEVVADDASVFDWRLYPAAGGSVRIPTVVPPAGRYVVAVERGDDVIRRRLRRCPARGPLVVRLTDDGVDVGARPVE</sequence>
<evidence type="ECO:0000313" key="3">
    <source>
        <dbReference type="EMBL" id="MFC7096735.1"/>
    </source>
</evidence>
<keyword evidence="4" id="KW-1185">Reference proteome</keyword>
<organism evidence="3 4">
    <name type="scientific">Halobaculum marinum</name>
    <dbReference type="NCBI Taxonomy" id="3031996"/>
    <lineage>
        <taxon>Archaea</taxon>
        <taxon>Methanobacteriati</taxon>
        <taxon>Methanobacteriota</taxon>
        <taxon>Stenosarchaea group</taxon>
        <taxon>Halobacteria</taxon>
        <taxon>Halobacteriales</taxon>
        <taxon>Haloferacaceae</taxon>
        <taxon>Halobaculum</taxon>
    </lineage>
</organism>
<accession>A0ABD5WWR4</accession>
<protein>
    <recommendedName>
        <fullName evidence="2">Ig-like domain-containing protein</fullName>
    </recommendedName>
</protein>
<feature type="compositionally biased region" description="Pro residues" evidence="1">
    <location>
        <begin position="42"/>
        <end position="54"/>
    </location>
</feature>
<dbReference type="GeneID" id="79269374"/>
<proteinExistence type="predicted"/>
<feature type="domain" description="Ig-like" evidence="2">
    <location>
        <begin position="83"/>
        <end position="145"/>
    </location>
</feature>
<feature type="region of interest" description="Disordered" evidence="1">
    <location>
        <begin position="18"/>
        <end position="62"/>
    </location>
</feature>
<dbReference type="RefSeq" id="WP_276238803.1">
    <property type="nucleotide sequence ID" value="NZ_CP119989.1"/>
</dbReference>
<evidence type="ECO:0000313" key="4">
    <source>
        <dbReference type="Proteomes" id="UP001596388"/>
    </source>
</evidence>
<reference evidence="3 4" key="1">
    <citation type="journal article" date="2019" name="Int. J. Syst. Evol. Microbiol.">
        <title>The Global Catalogue of Microorganisms (GCM) 10K type strain sequencing project: providing services to taxonomists for standard genome sequencing and annotation.</title>
        <authorList>
            <consortium name="The Broad Institute Genomics Platform"/>
            <consortium name="The Broad Institute Genome Sequencing Center for Infectious Disease"/>
            <person name="Wu L."/>
            <person name="Ma J."/>
        </authorList>
    </citation>
    <scope>NUCLEOTIDE SEQUENCE [LARGE SCALE GENOMIC DNA]</scope>
    <source>
        <strain evidence="3 4">DT55</strain>
    </source>
</reference>
<name>A0ABD5WWR4_9EURY</name>
<dbReference type="PROSITE" id="PS51257">
    <property type="entry name" value="PROKAR_LIPOPROTEIN"/>
    <property type="match status" value="1"/>
</dbReference>
<comment type="caution">
    <text evidence="3">The sequence shown here is derived from an EMBL/GenBank/DDBJ whole genome shotgun (WGS) entry which is preliminary data.</text>
</comment>
<dbReference type="EMBL" id="JBHTAG010000002">
    <property type="protein sequence ID" value="MFC7096735.1"/>
    <property type="molecule type" value="Genomic_DNA"/>
</dbReference>
<feature type="domain" description="Ig-like" evidence="2">
    <location>
        <begin position="282"/>
        <end position="354"/>
    </location>
</feature>
<gene>
    <name evidence="3" type="ORF">ACFQKD_05395</name>
</gene>